<reference evidence="3 4" key="1">
    <citation type="submission" date="2018-04" db="EMBL/GenBank/DDBJ databases">
        <title>Genomic Encyclopedia of Archaeal and Bacterial Type Strains, Phase II (KMG-II): from individual species to whole genera.</title>
        <authorList>
            <person name="Goeker M."/>
        </authorList>
    </citation>
    <scope>NUCLEOTIDE SEQUENCE [LARGE SCALE GENOMIC DNA]</scope>
    <source>
        <strain evidence="3 4">DSM 21823</strain>
    </source>
</reference>
<dbReference type="SUPFAM" id="SSF53800">
    <property type="entry name" value="Chelatase"/>
    <property type="match status" value="2"/>
</dbReference>
<comment type="caution">
    <text evidence="3">The sequence shown here is derived from an EMBL/GenBank/DDBJ whole genome shotgun (WGS) entry which is preliminary data.</text>
</comment>
<keyword evidence="2" id="KW-0456">Lyase</keyword>
<dbReference type="GO" id="GO:0046872">
    <property type="term" value="F:metal ion binding"/>
    <property type="evidence" value="ECO:0007669"/>
    <property type="project" value="UniProtKB-KW"/>
</dbReference>
<dbReference type="GO" id="GO:0016829">
    <property type="term" value="F:lyase activity"/>
    <property type="evidence" value="ECO:0007669"/>
    <property type="project" value="UniProtKB-KW"/>
</dbReference>
<dbReference type="PANTHER" id="PTHR33542">
    <property type="entry name" value="SIROHYDROCHLORIN FERROCHELATASE, CHLOROPLASTIC"/>
    <property type="match status" value="1"/>
</dbReference>
<dbReference type="AlphaFoldDB" id="A0A2T6BB71"/>
<evidence type="ECO:0000256" key="2">
    <source>
        <dbReference type="ARBA" id="ARBA00023239"/>
    </source>
</evidence>
<evidence type="ECO:0000256" key="1">
    <source>
        <dbReference type="ARBA" id="ARBA00022723"/>
    </source>
</evidence>
<proteinExistence type="predicted"/>
<evidence type="ECO:0000313" key="3">
    <source>
        <dbReference type="EMBL" id="PTX53297.1"/>
    </source>
</evidence>
<dbReference type="InterPro" id="IPR002762">
    <property type="entry name" value="CbiX-like"/>
</dbReference>
<dbReference type="RefSeq" id="WP_108126965.1">
    <property type="nucleotide sequence ID" value="NZ_QBKP01000001.1"/>
</dbReference>
<name>A0A2T6BB71_9RHOB</name>
<dbReference type="EMBL" id="QBKP01000001">
    <property type="protein sequence ID" value="PTX53297.1"/>
    <property type="molecule type" value="Genomic_DNA"/>
</dbReference>
<accession>A0A2T6BB71</accession>
<dbReference type="Pfam" id="PF01903">
    <property type="entry name" value="CbiX"/>
    <property type="match status" value="1"/>
</dbReference>
<gene>
    <name evidence="3" type="ORF">C8N34_101212</name>
</gene>
<organism evidence="3 4">
    <name type="scientific">Gemmobacter caeni</name>
    <dbReference type="NCBI Taxonomy" id="589035"/>
    <lineage>
        <taxon>Bacteria</taxon>
        <taxon>Pseudomonadati</taxon>
        <taxon>Pseudomonadota</taxon>
        <taxon>Alphaproteobacteria</taxon>
        <taxon>Rhodobacterales</taxon>
        <taxon>Paracoccaceae</taxon>
        <taxon>Gemmobacter</taxon>
    </lineage>
</organism>
<keyword evidence="4" id="KW-1185">Reference proteome</keyword>
<dbReference type="OrthoDB" id="7346027at2"/>
<dbReference type="InterPro" id="IPR050963">
    <property type="entry name" value="Sirohydro_Cobaltochel/CbiX"/>
</dbReference>
<dbReference type="Proteomes" id="UP000244224">
    <property type="component" value="Unassembled WGS sequence"/>
</dbReference>
<protein>
    <submittedName>
        <fullName evidence="3">Sirohydrochlorin ferrochelatase</fullName>
    </submittedName>
</protein>
<dbReference type="Gene3D" id="3.40.50.1400">
    <property type="match status" value="2"/>
</dbReference>
<sequence length="248" mass="26006">MPDALLIAHGSPADPEPQERALQALAARVRLWCPGWRIRGTTLALPGALERAIAGLPDAVIFPFFMAEGWFTRKQLPKRLAEAGMTAPRQLAAFGHSAGLTALAREIALKAARQHGLPETATLLLAAHGSQVSRASANRTEEIAATLRTTTTFRVVTGYVEETPLLHDAARIDGPALCLPLFATRAGHVAQDVPEALAAAGFSGPLLPAIGESPEAARLIADALQSFLSENIPAGGTRADPAQPVGET</sequence>
<evidence type="ECO:0000313" key="4">
    <source>
        <dbReference type="Proteomes" id="UP000244224"/>
    </source>
</evidence>
<dbReference type="PANTHER" id="PTHR33542:SF3">
    <property type="entry name" value="SIROHYDROCHLORIN FERROCHELATASE, CHLOROPLASTIC"/>
    <property type="match status" value="1"/>
</dbReference>
<keyword evidence="1" id="KW-0479">Metal-binding</keyword>